<gene>
    <name evidence="8" type="ORF">MBEBAB_2399</name>
</gene>
<dbReference type="Proteomes" id="UP000016569">
    <property type="component" value="Unassembled WGS sequence"/>
</dbReference>
<accession>A0A8E0ND19</accession>
<reference evidence="9" key="1">
    <citation type="journal article" date="2013" name="Genome Announc.">
        <title>Draft Genome Sequence of the Dimorphic Prosthecate Bacterium Brevundimonas abyssalis TAR-001T.</title>
        <authorList>
            <person name="Tsubouchi T."/>
            <person name="Nishi S."/>
            <person name="Usui K."/>
            <person name="Shimane Y."/>
            <person name="Takaki Y."/>
            <person name="Maruyama T."/>
            <person name="Hatada Y."/>
        </authorList>
    </citation>
    <scope>NUCLEOTIDE SEQUENCE [LARGE SCALE GENOMIC DNA]</scope>
    <source>
        <strain evidence="9">TAR-001</strain>
    </source>
</reference>
<keyword evidence="9" id="KW-1185">Reference proteome</keyword>
<evidence type="ECO:0000256" key="2">
    <source>
        <dbReference type="ARBA" id="ARBA00023015"/>
    </source>
</evidence>
<evidence type="ECO:0000259" key="6">
    <source>
        <dbReference type="Pfam" id="PF04542"/>
    </source>
</evidence>
<evidence type="ECO:0000256" key="5">
    <source>
        <dbReference type="ARBA" id="ARBA00023163"/>
    </source>
</evidence>
<dbReference type="InterPro" id="IPR036388">
    <property type="entry name" value="WH-like_DNA-bd_sf"/>
</dbReference>
<feature type="domain" description="RNA polymerase sigma factor 70 region 4 type 2" evidence="7">
    <location>
        <begin position="119"/>
        <end position="170"/>
    </location>
</feature>
<sequence>MPISELDRVHDELLVVLVQAGDRRAGERLAARWQPRLLRAARRILRSEDRARDAVQDAWTSIFRGVARLNDPAAFPAWAFGILNRRCVDRIRGDSRRAEAVVDVDQVSAPSPAETEGLDLVRALAGLDHDHRTAAVLHLCEGLTLAEVAAAVGVPLGTAKSRIFHARRRLKAALSGDT</sequence>
<dbReference type="CDD" id="cd06171">
    <property type="entry name" value="Sigma70_r4"/>
    <property type="match status" value="1"/>
</dbReference>
<comment type="caution">
    <text evidence="8">The sequence shown here is derived from an EMBL/GenBank/DDBJ whole genome shotgun (WGS) entry which is preliminary data.</text>
</comment>
<dbReference type="Pfam" id="PF04542">
    <property type="entry name" value="Sigma70_r2"/>
    <property type="match status" value="1"/>
</dbReference>
<dbReference type="InterPro" id="IPR013249">
    <property type="entry name" value="RNA_pol_sigma70_r4_t2"/>
</dbReference>
<evidence type="ECO:0000256" key="1">
    <source>
        <dbReference type="ARBA" id="ARBA00010641"/>
    </source>
</evidence>
<dbReference type="OrthoDB" id="9803470at2"/>
<keyword evidence="5" id="KW-0804">Transcription</keyword>
<dbReference type="InterPro" id="IPR013325">
    <property type="entry name" value="RNA_pol_sigma_r2"/>
</dbReference>
<dbReference type="PANTHER" id="PTHR43133">
    <property type="entry name" value="RNA POLYMERASE ECF-TYPE SIGMA FACTO"/>
    <property type="match status" value="1"/>
</dbReference>
<dbReference type="GO" id="GO:0006352">
    <property type="term" value="P:DNA-templated transcription initiation"/>
    <property type="evidence" value="ECO:0007669"/>
    <property type="project" value="InterPro"/>
</dbReference>
<dbReference type="AlphaFoldDB" id="A0A8E0ND19"/>
<keyword evidence="2" id="KW-0805">Transcription regulation</keyword>
<evidence type="ECO:0000256" key="3">
    <source>
        <dbReference type="ARBA" id="ARBA00023082"/>
    </source>
</evidence>
<evidence type="ECO:0000313" key="8">
    <source>
        <dbReference type="EMBL" id="GAD60149.1"/>
    </source>
</evidence>
<dbReference type="GO" id="GO:0016987">
    <property type="term" value="F:sigma factor activity"/>
    <property type="evidence" value="ECO:0007669"/>
    <property type="project" value="UniProtKB-KW"/>
</dbReference>
<dbReference type="InterPro" id="IPR014284">
    <property type="entry name" value="RNA_pol_sigma-70_dom"/>
</dbReference>
<feature type="domain" description="RNA polymerase sigma-70 region 2" evidence="6">
    <location>
        <begin position="30"/>
        <end position="96"/>
    </location>
</feature>
<proteinExistence type="inferred from homology"/>
<dbReference type="InterPro" id="IPR013324">
    <property type="entry name" value="RNA_pol_sigma_r3/r4-like"/>
</dbReference>
<dbReference type="InterPro" id="IPR039425">
    <property type="entry name" value="RNA_pol_sigma-70-like"/>
</dbReference>
<evidence type="ECO:0000256" key="4">
    <source>
        <dbReference type="ARBA" id="ARBA00023125"/>
    </source>
</evidence>
<dbReference type="PANTHER" id="PTHR43133:SF8">
    <property type="entry name" value="RNA POLYMERASE SIGMA FACTOR HI_1459-RELATED"/>
    <property type="match status" value="1"/>
</dbReference>
<keyword evidence="3" id="KW-0731">Sigma factor</keyword>
<dbReference type="SUPFAM" id="SSF88946">
    <property type="entry name" value="Sigma2 domain of RNA polymerase sigma factors"/>
    <property type="match status" value="1"/>
</dbReference>
<dbReference type="EMBL" id="BATC01000055">
    <property type="protein sequence ID" value="GAD60149.1"/>
    <property type="molecule type" value="Genomic_DNA"/>
</dbReference>
<comment type="similarity">
    <text evidence="1">Belongs to the sigma-70 factor family. ECF subfamily.</text>
</comment>
<dbReference type="NCBIfam" id="TIGR02937">
    <property type="entry name" value="sigma70-ECF"/>
    <property type="match status" value="1"/>
</dbReference>
<evidence type="ECO:0000259" key="7">
    <source>
        <dbReference type="Pfam" id="PF08281"/>
    </source>
</evidence>
<dbReference type="SUPFAM" id="SSF88659">
    <property type="entry name" value="Sigma3 and sigma4 domains of RNA polymerase sigma factors"/>
    <property type="match status" value="1"/>
</dbReference>
<name>A0A8E0ND19_9CAUL</name>
<dbReference type="Gene3D" id="1.10.10.10">
    <property type="entry name" value="Winged helix-like DNA-binding domain superfamily/Winged helix DNA-binding domain"/>
    <property type="match status" value="1"/>
</dbReference>
<dbReference type="Gene3D" id="1.10.1740.10">
    <property type="match status" value="1"/>
</dbReference>
<organism evidence="8 9">
    <name type="scientific">Brevundimonas abyssalis TAR-001</name>
    <dbReference type="NCBI Taxonomy" id="1391729"/>
    <lineage>
        <taxon>Bacteria</taxon>
        <taxon>Pseudomonadati</taxon>
        <taxon>Pseudomonadota</taxon>
        <taxon>Alphaproteobacteria</taxon>
        <taxon>Caulobacterales</taxon>
        <taxon>Caulobacteraceae</taxon>
        <taxon>Brevundimonas</taxon>
    </lineage>
</organism>
<protein>
    <submittedName>
        <fullName evidence="8">RNA polymerase sigma-70 factor, ECF subfamily</fullName>
    </submittedName>
</protein>
<dbReference type="Pfam" id="PF08281">
    <property type="entry name" value="Sigma70_r4_2"/>
    <property type="match status" value="1"/>
</dbReference>
<dbReference type="InterPro" id="IPR007627">
    <property type="entry name" value="RNA_pol_sigma70_r2"/>
</dbReference>
<evidence type="ECO:0000313" key="9">
    <source>
        <dbReference type="Proteomes" id="UP000016569"/>
    </source>
</evidence>
<dbReference type="RefSeq" id="WP_021698243.1">
    <property type="nucleotide sequence ID" value="NZ_BATC01000055.1"/>
</dbReference>
<keyword evidence="4" id="KW-0238">DNA-binding</keyword>
<dbReference type="GO" id="GO:0003677">
    <property type="term" value="F:DNA binding"/>
    <property type="evidence" value="ECO:0007669"/>
    <property type="project" value="UniProtKB-KW"/>
</dbReference>